<evidence type="ECO:0000256" key="4">
    <source>
        <dbReference type="ARBA" id="ARBA00012155"/>
    </source>
</evidence>
<protein>
    <recommendedName>
        <fullName evidence="6">tRNA wybutosine-synthesizing protein 4</fullName>
        <ecNumber evidence="5">2.1.1.290</ecNumber>
        <ecNumber evidence="4">2.3.1.231</ecNumber>
    </recommendedName>
    <alternativeName>
        <fullName evidence="12">tRNA(Phe) (7-(3-amino-3-(methoxycarbonyl)propyl)wyosine(37)-N)-methoxycarbonyltransferase</fullName>
    </alternativeName>
    <alternativeName>
        <fullName evidence="11">tRNA(Phe) (7-(3-amino-3-carboxypropyl)wyosine(37)-O)-methyltransferase</fullName>
    </alternativeName>
</protein>
<dbReference type="GO" id="GO:0031591">
    <property type="term" value="P:wybutosine biosynthetic process"/>
    <property type="evidence" value="ECO:0007669"/>
    <property type="project" value="TreeGrafter"/>
</dbReference>
<dbReference type="Gene3D" id="2.120.10.80">
    <property type="entry name" value="Kelch-type beta propeller"/>
    <property type="match status" value="1"/>
</dbReference>
<dbReference type="SUPFAM" id="SSF53335">
    <property type="entry name" value="S-adenosyl-L-methionine-dependent methyltransferases"/>
    <property type="match status" value="1"/>
</dbReference>
<dbReference type="AlphaFoldDB" id="A0A136IXB9"/>
<reference evidence="15" key="1">
    <citation type="submission" date="2016-02" db="EMBL/GenBank/DDBJ databases">
        <title>Draft genome sequence of Microdochium bolleyi, a fungal endophyte of beachgrass.</title>
        <authorList>
            <consortium name="DOE Joint Genome Institute"/>
            <person name="David A.S."/>
            <person name="May G."/>
            <person name="Haridas S."/>
            <person name="Lim J."/>
            <person name="Wang M."/>
            <person name="Labutti K."/>
            <person name="Lipzen A."/>
            <person name="Barry K."/>
            <person name="Grigoriev I.V."/>
        </authorList>
    </citation>
    <scope>NUCLEOTIDE SEQUENCE [LARGE SCALE GENOMIC DNA]</scope>
    <source>
        <strain evidence="15">J235TASD1</strain>
    </source>
</reference>
<dbReference type="OrthoDB" id="47172at2759"/>
<dbReference type="EC" id="2.1.1.290" evidence="5"/>
<keyword evidence="9" id="KW-0949">S-adenosyl-L-methionine</keyword>
<keyword evidence="10" id="KW-0819">tRNA processing</keyword>
<evidence type="ECO:0000256" key="10">
    <source>
        <dbReference type="ARBA" id="ARBA00022694"/>
    </source>
</evidence>
<dbReference type="EMBL" id="KQ964254">
    <property type="protein sequence ID" value="KXJ89650.1"/>
    <property type="molecule type" value="Genomic_DNA"/>
</dbReference>
<dbReference type="InterPro" id="IPR029063">
    <property type="entry name" value="SAM-dependent_MTases_sf"/>
</dbReference>
<dbReference type="InterPro" id="IPR015915">
    <property type="entry name" value="Kelch-typ_b-propeller"/>
</dbReference>
<keyword evidence="8 14" id="KW-0808">Transferase</keyword>
<evidence type="ECO:0000313" key="14">
    <source>
        <dbReference type="EMBL" id="KXJ89650.1"/>
    </source>
</evidence>
<evidence type="ECO:0000256" key="6">
    <source>
        <dbReference type="ARBA" id="ARBA00018045"/>
    </source>
</evidence>
<name>A0A136IXB9_9PEZI</name>
<dbReference type="UniPathway" id="UPA00375"/>
<evidence type="ECO:0000256" key="8">
    <source>
        <dbReference type="ARBA" id="ARBA00022679"/>
    </source>
</evidence>
<keyword evidence="7 14" id="KW-0489">Methyltransferase</keyword>
<gene>
    <name evidence="14" type="ORF">Micbo1qcDRAFT_9909</name>
</gene>
<evidence type="ECO:0000256" key="12">
    <source>
        <dbReference type="ARBA" id="ARBA00030847"/>
    </source>
</evidence>
<comment type="catalytic activity">
    <reaction evidence="1">
        <text>7-[(3S)-3-amino-3-carboxypropyl]wyosine(37) in tRNA(Phe) + S-adenosyl-L-methionine = 7-[(3S)-(3-amino-3-methoxycarbonyl)propyl]wyosine(37) in tRNA(Phe) + S-adenosyl-L-homocysteine</text>
        <dbReference type="Rhea" id="RHEA:36903"/>
        <dbReference type="Rhea" id="RHEA-COMP:10379"/>
        <dbReference type="Rhea" id="RHEA-COMP:11844"/>
        <dbReference type="ChEBI" id="CHEBI:57856"/>
        <dbReference type="ChEBI" id="CHEBI:59789"/>
        <dbReference type="ChEBI" id="CHEBI:73543"/>
        <dbReference type="ChEBI" id="CHEBI:74275"/>
        <dbReference type="EC" id="2.1.1.290"/>
    </reaction>
</comment>
<dbReference type="PANTHER" id="PTHR46529:SF1">
    <property type="entry name" value="TRNA WYBUTOSINE-SYNTHESIZING PROTEIN 4"/>
    <property type="match status" value="1"/>
</dbReference>
<comment type="similarity">
    <text evidence="3">Belongs to the methyltransferase superfamily. LCMT family.</text>
</comment>
<dbReference type="GO" id="GO:0008175">
    <property type="term" value="F:tRNA methyltransferase activity"/>
    <property type="evidence" value="ECO:0007669"/>
    <property type="project" value="TreeGrafter"/>
</dbReference>
<dbReference type="Pfam" id="PF04072">
    <property type="entry name" value="LCM"/>
    <property type="match status" value="1"/>
</dbReference>
<dbReference type="Proteomes" id="UP000070501">
    <property type="component" value="Unassembled WGS sequence"/>
</dbReference>
<sequence length="727" mass="79217">MAQPQTMPLGPGAAVPAKGRSVRAAGRPARALAQDDIVMATNSSSIVSKRSVEKIYYPHEPHYFCHFVKKFQRRSPLINRGYHIRLHVIDVAVRNFLRRPSSNTKVVVNLGCGSDVLPWQCLTRYPEDCRRARFVDIDFPELLRKKCEIVQNTPELREPLDNVVVSQNGRIFLTSDQYVQIGCDLRELDKIEESLATVLDLPNCEFLFVAEVSITYMETEGADGVIKWASSLGKAEFCLLEQILPGGPDHAFAKVMLQHFNKLKAPPKSVFEYPTLQAQRDRFARLGWAHTDANSLWQIWSGSEYFSEEDRKKLNGMEPFDEWEEFAIYAAHYCVVSARTWADSQVSTTPATGQLRTQESTIEFTTAYHPYTGNRGQRRFGAPLKVQGAAGESRIGNIFGLGTNTRLRSQDIYGGNFDIEEVEISAEGPASRMCHAAVDLGQHNLLCGGRTSPSSALKDSWILKRGDTTWSRASDLPVPLYRHAITGLGGESHGMALVVGGKTDSSTVFPGCLVYQPDCTWRECVLKGHAYTPVFGTVLLSLPETAASEPGRPQFSGVLLGGMLADGTVAQQSLHWTLEIPQAPEAAPTITFAPLAVPDLDPAQGLQPTIVNRFGAAGLVLNDTTIAIVGGVIADELLRPEEEILRITFSHPAGSLVPLGHILSPASKEGRRLAASHGGGSAIPRPLLVGVSATLDSAGDLVIMGGGGVCFSMGSYWNEGCYVVTLG</sequence>
<dbReference type="GO" id="GO:0030488">
    <property type="term" value="P:tRNA methylation"/>
    <property type="evidence" value="ECO:0007669"/>
    <property type="project" value="TreeGrafter"/>
</dbReference>
<dbReference type="FunCoup" id="A0A136IXB9">
    <property type="interactions" value="94"/>
</dbReference>
<comment type="catalytic activity">
    <reaction evidence="13">
        <text>7-[(3S)-(3-amino-3-methoxycarbonyl)propyl]wyosine(37) in tRNA(Phe) + S-adenosyl-L-methionine + CO2 = wybutosine(37) in tRNA(Phe) + S-adenosyl-L-homocysteine + 2 H(+)</text>
        <dbReference type="Rhea" id="RHEA:37119"/>
        <dbReference type="Rhea" id="RHEA-COMP:11844"/>
        <dbReference type="Rhea" id="RHEA-COMP:11847"/>
        <dbReference type="ChEBI" id="CHEBI:15378"/>
        <dbReference type="ChEBI" id="CHEBI:16526"/>
        <dbReference type="ChEBI" id="CHEBI:57856"/>
        <dbReference type="ChEBI" id="CHEBI:59789"/>
        <dbReference type="ChEBI" id="CHEBI:73544"/>
        <dbReference type="ChEBI" id="CHEBI:74275"/>
        <dbReference type="EC" id="2.3.1.231"/>
    </reaction>
</comment>
<evidence type="ECO:0000256" key="7">
    <source>
        <dbReference type="ARBA" id="ARBA00022603"/>
    </source>
</evidence>
<comment type="pathway">
    <text evidence="2">tRNA modification; wybutosine-tRNA(Phe) biosynthesis.</text>
</comment>
<evidence type="ECO:0000256" key="1">
    <source>
        <dbReference type="ARBA" id="ARBA00001806"/>
    </source>
</evidence>
<evidence type="ECO:0000256" key="9">
    <source>
        <dbReference type="ARBA" id="ARBA00022691"/>
    </source>
</evidence>
<evidence type="ECO:0000256" key="13">
    <source>
        <dbReference type="ARBA" id="ARBA00049250"/>
    </source>
</evidence>
<organism evidence="14 15">
    <name type="scientific">Microdochium bolleyi</name>
    <dbReference type="NCBI Taxonomy" id="196109"/>
    <lineage>
        <taxon>Eukaryota</taxon>
        <taxon>Fungi</taxon>
        <taxon>Dikarya</taxon>
        <taxon>Ascomycota</taxon>
        <taxon>Pezizomycotina</taxon>
        <taxon>Sordariomycetes</taxon>
        <taxon>Xylariomycetidae</taxon>
        <taxon>Xylariales</taxon>
        <taxon>Microdochiaceae</taxon>
        <taxon>Microdochium</taxon>
    </lineage>
</organism>
<evidence type="ECO:0000256" key="11">
    <source>
        <dbReference type="ARBA" id="ARBA00029750"/>
    </source>
</evidence>
<evidence type="ECO:0000256" key="5">
    <source>
        <dbReference type="ARBA" id="ARBA00012779"/>
    </source>
</evidence>
<evidence type="ECO:0000256" key="3">
    <source>
        <dbReference type="ARBA" id="ARBA00010703"/>
    </source>
</evidence>
<dbReference type="PANTHER" id="PTHR46529">
    <property type="entry name" value="TRNA WYBUTOSINE-SYNTHESIZING PROTEIN 4"/>
    <property type="match status" value="1"/>
</dbReference>
<dbReference type="EC" id="2.3.1.231" evidence="4"/>
<dbReference type="Pfam" id="PF13418">
    <property type="entry name" value="Beta-prop_TYW4"/>
    <property type="match status" value="1"/>
</dbReference>
<dbReference type="Gene3D" id="3.40.50.150">
    <property type="entry name" value="Vaccinia Virus protein VP39"/>
    <property type="match status" value="1"/>
</dbReference>
<evidence type="ECO:0000313" key="15">
    <source>
        <dbReference type="Proteomes" id="UP000070501"/>
    </source>
</evidence>
<dbReference type="STRING" id="196109.A0A136IXB9"/>
<proteinExistence type="inferred from homology"/>
<keyword evidence="15" id="KW-1185">Reference proteome</keyword>
<dbReference type="SUPFAM" id="SSF117281">
    <property type="entry name" value="Kelch motif"/>
    <property type="match status" value="1"/>
</dbReference>
<dbReference type="InterPro" id="IPR007213">
    <property type="entry name" value="Ppm1/Ppm2/Tcmp"/>
</dbReference>
<dbReference type="InParanoid" id="A0A136IXB9"/>
<evidence type="ECO:0000256" key="2">
    <source>
        <dbReference type="ARBA" id="ARBA00004797"/>
    </source>
</evidence>
<accession>A0A136IXB9</accession>